<feature type="compositionally biased region" description="Basic and acidic residues" evidence="2">
    <location>
        <begin position="194"/>
        <end position="222"/>
    </location>
</feature>
<dbReference type="PANTHER" id="PTHR47031:SF3">
    <property type="entry name" value="SAP DOMAIN-CONTAINING PROTEIN"/>
    <property type="match status" value="1"/>
</dbReference>
<dbReference type="InterPro" id="IPR035979">
    <property type="entry name" value="RBD_domain_sf"/>
</dbReference>
<feature type="domain" description="SAP" evidence="4">
    <location>
        <begin position="1"/>
        <end position="29"/>
    </location>
</feature>
<reference evidence="5" key="1">
    <citation type="submission" date="2020-12" db="EMBL/GenBank/DDBJ databases">
        <title>Metabolic potential, ecology and presence of endohyphal bacteria is reflected in genomic diversity of Mucoromycotina.</title>
        <authorList>
            <person name="Muszewska A."/>
            <person name="Okrasinska A."/>
            <person name="Steczkiewicz K."/>
            <person name="Drgas O."/>
            <person name="Orlowska M."/>
            <person name="Perlinska-Lenart U."/>
            <person name="Aleksandrzak-Piekarczyk T."/>
            <person name="Szatraj K."/>
            <person name="Zielenkiewicz U."/>
            <person name="Pilsyk S."/>
            <person name="Malc E."/>
            <person name="Mieczkowski P."/>
            <person name="Kruszewska J.S."/>
            <person name="Biernat P."/>
            <person name="Pawlowska J."/>
        </authorList>
    </citation>
    <scope>NUCLEOTIDE SEQUENCE</scope>
    <source>
        <strain evidence="5">WA0000017839</strain>
    </source>
</reference>
<dbReference type="Proteomes" id="UP000603453">
    <property type="component" value="Unassembled WGS sequence"/>
</dbReference>
<dbReference type="InterPro" id="IPR032552">
    <property type="entry name" value="RSB_motif"/>
</dbReference>
<sequence length="420" mass="46129">VDLRAELSDRNLSTKGKKDELIERLQAALEKPDQETTEEVQTIVPAVEESQPVLETSETPLAEVIAQQEDTSVVQKTETVVSNVTESIVQENSALPVIESTPIEEKVEEETQSPIAEKIESTVEKTETLIELPAASATPVPQTATVEAPVAQTTITEAHVPQTATVEAPVAQATTVETPNAKAPVVEAKSVTESPKKTMDADKNAKRRRSIEPDNTQEKRTKVSFDSSALYVKGFVRPLIIRSVQELFGSYGTVKRFWMDSIKTHCYVTYETAEEAKAAYDQVNGIVFPKDTGKVLSVGGLSPEQVDELIEFEQSAAERRIRVDWEATVEKVKSGQSLPASSTNENARKPRSIGIGQIAKQLAQAAEPVVAPSRQVEIVRPPKERTLEDLFCKTKTLPHLYYLPVSEEEAKAKLSQIQSL</sequence>
<evidence type="ECO:0000259" key="3">
    <source>
        <dbReference type="PROSITE" id="PS50102"/>
    </source>
</evidence>
<feature type="non-terminal residue" evidence="5">
    <location>
        <position position="1"/>
    </location>
</feature>
<dbReference type="OrthoDB" id="5348404at2759"/>
<name>A0A8H7V1S1_9FUNG</name>
<dbReference type="Gene3D" id="1.10.720.30">
    <property type="entry name" value="SAP domain"/>
    <property type="match status" value="1"/>
</dbReference>
<evidence type="ECO:0000256" key="2">
    <source>
        <dbReference type="SAM" id="MobiDB-lite"/>
    </source>
</evidence>
<dbReference type="Pfam" id="PF16294">
    <property type="entry name" value="RSB_motif"/>
    <property type="match status" value="1"/>
</dbReference>
<dbReference type="Gene3D" id="3.30.70.330">
    <property type="match status" value="1"/>
</dbReference>
<dbReference type="GO" id="GO:0003723">
    <property type="term" value="F:RNA binding"/>
    <property type="evidence" value="ECO:0007669"/>
    <property type="project" value="UniProtKB-UniRule"/>
</dbReference>
<dbReference type="PANTHER" id="PTHR47031">
    <property type="entry name" value="SAP DNA-BINDING DOMAIN-CONTAINING PROTEIN"/>
    <property type="match status" value="1"/>
</dbReference>
<dbReference type="InterPro" id="IPR036361">
    <property type="entry name" value="SAP_dom_sf"/>
</dbReference>
<dbReference type="Pfam" id="PF00076">
    <property type="entry name" value="RRM_1"/>
    <property type="match status" value="1"/>
</dbReference>
<gene>
    <name evidence="5" type="ORF">INT47_009821</name>
</gene>
<dbReference type="AlphaFoldDB" id="A0A8H7V1S1"/>
<dbReference type="PROSITE" id="PS50800">
    <property type="entry name" value="SAP"/>
    <property type="match status" value="1"/>
</dbReference>
<feature type="region of interest" description="Disordered" evidence="2">
    <location>
        <begin position="182"/>
        <end position="222"/>
    </location>
</feature>
<dbReference type="EMBL" id="JAEPRD010000086">
    <property type="protein sequence ID" value="KAG2200183.1"/>
    <property type="molecule type" value="Genomic_DNA"/>
</dbReference>
<evidence type="ECO:0000313" key="5">
    <source>
        <dbReference type="EMBL" id="KAG2200183.1"/>
    </source>
</evidence>
<proteinExistence type="predicted"/>
<dbReference type="InterPro" id="IPR003034">
    <property type="entry name" value="SAP_dom"/>
</dbReference>
<dbReference type="Pfam" id="PF02037">
    <property type="entry name" value="SAP"/>
    <property type="match status" value="1"/>
</dbReference>
<keyword evidence="1" id="KW-0694">RNA-binding</keyword>
<organism evidence="5 6">
    <name type="scientific">Mucor saturninus</name>
    <dbReference type="NCBI Taxonomy" id="64648"/>
    <lineage>
        <taxon>Eukaryota</taxon>
        <taxon>Fungi</taxon>
        <taxon>Fungi incertae sedis</taxon>
        <taxon>Mucoromycota</taxon>
        <taxon>Mucoromycotina</taxon>
        <taxon>Mucoromycetes</taxon>
        <taxon>Mucorales</taxon>
        <taxon>Mucorineae</taxon>
        <taxon>Mucoraceae</taxon>
        <taxon>Mucor</taxon>
    </lineage>
</organism>
<dbReference type="SMART" id="SM00360">
    <property type="entry name" value="RRM"/>
    <property type="match status" value="1"/>
</dbReference>
<dbReference type="InterPro" id="IPR012677">
    <property type="entry name" value="Nucleotide-bd_a/b_plait_sf"/>
</dbReference>
<dbReference type="SMART" id="SM00513">
    <property type="entry name" value="SAP"/>
    <property type="match status" value="1"/>
</dbReference>
<comment type="caution">
    <text evidence="5">The sequence shown here is derived from an EMBL/GenBank/DDBJ whole genome shotgun (WGS) entry which is preliminary data.</text>
</comment>
<dbReference type="CDD" id="cd12432">
    <property type="entry name" value="RRM_ACINU"/>
    <property type="match status" value="1"/>
</dbReference>
<dbReference type="SUPFAM" id="SSF54928">
    <property type="entry name" value="RNA-binding domain, RBD"/>
    <property type="match status" value="1"/>
</dbReference>
<keyword evidence="6" id="KW-1185">Reference proteome</keyword>
<dbReference type="InterPro" id="IPR034257">
    <property type="entry name" value="Acinus_RRM"/>
</dbReference>
<accession>A0A8H7V1S1</accession>
<evidence type="ECO:0000313" key="6">
    <source>
        <dbReference type="Proteomes" id="UP000603453"/>
    </source>
</evidence>
<evidence type="ECO:0000256" key="1">
    <source>
        <dbReference type="PROSITE-ProRule" id="PRU00176"/>
    </source>
</evidence>
<dbReference type="PROSITE" id="PS50102">
    <property type="entry name" value="RRM"/>
    <property type="match status" value="1"/>
</dbReference>
<dbReference type="InterPro" id="IPR000504">
    <property type="entry name" value="RRM_dom"/>
</dbReference>
<protein>
    <recommendedName>
        <fullName evidence="7">SAP domain-containing protein</fullName>
    </recommendedName>
</protein>
<evidence type="ECO:0000259" key="4">
    <source>
        <dbReference type="PROSITE" id="PS50800"/>
    </source>
</evidence>
<evidence type="ECO:0008006" key="7">
    <source>
        <dbReference type="Google" id="ProtNLM"/>
    </source>
</evidence>
<feature type="domain" description="RRM" evidence="3">
    <location>
        <begin position="228"/>
        <end position="303"/>
    </location>
</feature>
<dbReference type="SUPFAM" id="SSF68906">
    <property type="entry name" value="SAP domain"/>
    <property type="match status" value="1"/>
</dbReference>